<dbReference type="SMART" id="SM00532">
    <property type="entry name" value="LIGANc"/>
    <property type="match status" value="1"/>
</dbReference>
<evidence type="ECO:0000313" key="17">
    <source>
        <dbReference type="Proteomes" id="UP000011724"/>
    </source>
</evidence>
<feature type="binding site" evidence="14">
    <location>
        <position position="137"/>
    </location>
    <ligand>
        <name>NAD(+)</name>
        <dbReference type="ChEBI" id="CHEBI:57540"/>
    </ligand>
</feature>
<feature type="binding site" evidence="14">
    <location>
        <position position="174"/>
    </location>
    <ligand>
        <name>NAD(+)</name>
        <dbReference type="ChEBI" id="CHEBI:57540"/>
    </ligand>
</feature>
<gene>
    <name evidence="14 16" type="primary">ligA</name>
    <name evidence="16" type="ordered locus">BN4_10338</name>
</gene>
<evidence type="ECO:0000256" key="6">
    <source>
        <dbReference type="ARBA" id="ARBA00022723"/>
    </source>
</evidence>
<dbReference type="PANTHER" id="PTHR23389:SF9">
    <property type="entry name" value="DNA LIGASE"/>
    <property type="match status" value="1"/>
</dbReference>
<dbReference type="NCBIfam" id="NF005932">
    <property type="entry name" value="PRK07956.1"/>
    <property type="match status" value="1"/>
</dbReference>
<feature type="binding site" evidence="14">
    <location>
        <position position="415"/>
    </location>
    <ligand>
        <name>Zn(2+)</name>
        <dbReference type="ChEBI" id="CHEBI:29105"/>
    </ligand>
</feature>
<dbReference type="RefSeq" id="WP_015413631.1">
    <property type="nucleotide sequence ID" value="NC_020409.1"/>
</dbReference>
<keyword evidence="11 14" id="KW-0234">DNA repair</keyword>
<dbReference type="SUPFAM" id="SSF56091">
    <property type="entry name" value="DNA ligase/mRNA capping enzyme, catalytic domain"/>
    <property type="match status" value="1"/>
</dbReference>
<comment type="catalytic activity">
    <reaction evidence="12 14">
        <text>NAD(+) + (deoxyribonucleotide)n-3'-hydroxyl + 5'-phospho-(deoxyribonucleotide)m = (deoxyribonucleotide)n+m + AMP + beta-nicotinamide D-nucleotide.</text>
        <dbReference type="EC" id="6.5.1.2"/>
    </reaction>
</comment>
<evidence type="ECO:0000256" key="2">
    <source>
        <dbReference type="ARBA" id="ARBA00012722"/>
    </source>
</evidence>
<keyword evidence="4 14" id="KW-0436">Ligase</keyword>
<dbReference type="InterPro" id="IPR013840">
    <property type="entry name" value="DNAligase_N"/>
</dbReference>
<evidence type="ECO:0000256" key="3">
    <source>
        <dbReference type="ARBA" id="ARBA00013308"/>
    </source>
</evidence>
<feature type="binding site" evidence="14">
    <location>
        <position position="428"/>
    </location>
    <ligand>
        <name>Zn(2+)</name>
        <dbReference type="ChEBI" id="CHEBI:29105"/>
    </ligand>
</feature>
<dbReference type="SMART" id="SM00292">
    <property type="entry name" value="BRCT"/>
    <property type="match status" value="1"/>
</dbReference>
<evidence type="ECO:0000256" key="8">
    <source>
        <dbReference type="ARBA" id="ARBA00022833"/>
    </source>
</evidence>
<dbReference type="Gene3D" id="6.20.10.30">
    <property type="match status" value="1"/>
</dbReference>
<dbReference type="BioCyc" id="DPIE1322246:BN4_RS01775-MONOMER"/>
<feature type="binding site" evidence="14">
    <location>
        <position position="412"/>
    </location>
    <ligand>
        <name>Zn(2+)</name>
        <dbReference type="ChEBI" id="CHEBI:29105"/>
    </ligand>
</feature>
<keyword evidence="9 14" id="KW-0460">Magnesium</keyword>
<dbReference type="InterPro" id="IPR033136">
    <property type="entry name" value="DNA_ligase_CS"/>
</dbReference>
<dbReference type="PANTHER" id="PTHR23389">
    <property type="entry name" value="CHROMOSOME TRANSMISSION FIDELITY FACTOR 18"/>
    <property type="match status" value="1"/>
</dbReference>
<feature type="binding site" evidence="14">
    <location>
        <position position="294"/>
    </location>
    <ligand>
        <name>NAD(+)</name>
        <dbReference type="ChEBI" id="CHEBI:57540"/>
    </ligand>
</feature>
<dbReference type="SUPFAM" id="SSF47781">
    <property type="entry name" value="RuvA domain 2-like"/>
    <property type="match status" value="1"/>
</dbReference>
<keyword evidence="14" id="KW-0464">Manganese</keyword>
<sequence>MASSHVATRVHSLREKIEYHNHRYYVMDAPEITDAEYDELFRKLIELEKEYPEFDDPNSPTKRVGGEPAEGFSPYEHSMRMYSLDNAMSLDGWDAFADRIVANTGRSDALYWADPKMDGLALEVIYEKGRYVRAATRGDGLIGEDVTGNMRTVMNLPMVLKGKIVPDRLEVRGEVVISNQDFAILNQKQRDAGSKVFANPRNAAAGSIRQLDSKVAASRPLRFLAYGIGTIEWSTPLFSWNSQAEIMSGLSELGFSIPPEAKLCNSKQEVAEYFLDLMERRSSLPFEIDGVVAKLNSLDLQRTLGYTSRAPRWALALKFPAYQAKTRLNSIRIQVGRTGVLTPVAELEPVSLAGVVVSNATLHNKGYIEERDFRIGDNVLIQRAGDVIPQVLSVDKAERPDDAVPYQFPSNCPVCMSVAIEDGEAVRCVNETCPAKAVQQIIHFVSKAGLDMEGVGKKWVERLALDGVLKTPADLFFLEKTTLLKYEGMGDKSADKFIAAVEKRRREAPLWRLIAGLGIRHVGEQTARMLGAHFTDLEAIGLVTREELQDLEDIGPIVAESLFEYFQRPSTRELIEKFKAAEFWPQGSISTAISEQELRPLAGKVFLFTGSLPDMSRTQAQALVEAQGASAAKSISKKVDYVVVGDKAGSKRAKAEKMGLEILDSDAFKALL</sequence>
<dbReference type="Gene3D" id="1.10.150.20">
    <property type="entry name" value="5' to 3' exonuclease, C-terminal subdomain"/>
    <property type="match status" value="2"/>
</dbReference>
<dbReference type="Gene3D" id="3.40.50.10190">
    <property type="entry name" value="BRCT domain"/>
    <property type="match status" value="1"/>
</dbReference>
<dbReference type="InterPro" id="IPR010994">
    <property type="entry name" value="RuvA_2-like"/>
</dbReference>
<dbReference type="PIRSF" id="PIRSF001604">
    <property type="entry name" value="LigA"/>
    <property type="match status" value="1"/>
</dbReference>
<dbReference type="SUPFAM" id="SSF52113">
    <property type="entry name" value="BRCT domain"/>
    <property type="match status" value="1"/>
</dbReference>
<evidence type="ECO:0000256" key="11">
    <source>
        <dbReference type="ARBA" id="ARBA00023204"/>
    </source>
</evidence>
<feature type="domain" description="BRCT" evidence="15">
    <location>
        <begin position="596"/>
        <end position="672"/>
    </location>
</feature>
<dbReference type="OrthoDB" id="9759736at2"/>
<dbReference type="Gene3D" id="3.30.470.30">
    <property type="entry name" value="DNA ligase/mRNA capping enzyme"/>
    <property type="match status" value="1"/>
</dbReference>
<dbReference type="Gene3D" id="1.10.287.610">
    <property type="entry name" value="Helix hairpin bin"/>
    <property type="match status" value="1"/>
</dbReference>
<feature type="binding site" evidence="14">
    <location>
        <position position="114"/>
    </location>
    <ligand>
        <name>NAD(+)</name>
        <dbReference type="ChEBI" id="CHEBI:57540"/>
    </ligand>
</feature>
<dbReference type="eggNOG" id="COG0272">
    <property type="taxonomic scope" value="Bacteria"/>
</dbReference>
<dbReference type="FunFam" id="1.10.287.610:FF:000002">
    <property type="entry name" value="DNA ligase"/>
    <property type="match status" value="1"/>
</dbReference>
<dbReference type="InterPro" id="IPR013839">
    <property type="entry name" value="DNAligase_adenylation"/>
</dbReference>
<dbReference type="AlphaFoldDB" id="M1WJA9"/>
<dbReference type="GO" id="GO:0006260">
    <property type="term" value="P:DNA replication"/>
    <property type="evidence" value="ECO:0007669"/>
    <property type="project" value="UniProtKB-KW"/>
</dbReference>
<dbReference type="GO" id="GO:0003911">
    <property type="term" value="F:DNA ligase (NAD+) activity"/>
    <property type="evidence" value="ECO:0007669"/>
    <property type="project" value="UniProtKB-UniRule"/>
</dbReference>
<dbReference type="GO" id="GO:0046872">
    <property type="term" value="F:metal ion binding"/>
    <property type="evidence" value="ECO:0007669"/>
    <property type="project" value="UniProtKB-KW"/>
</dbReference>
<dbReference type="InterPro" id="IPR036420">
    <property type="entry name" value="BRCT_dom_sf"/>
</dbReference>
<feature type="binding site" evidence="14">
    <location>
        <begin position="83"/>
        <end position="84"/>
    </location>
    <ligand>
        <name>NAD(+)</name>
        <dbReference type="ChEBI" id="CHEBI:57540"/>
    </ligand>
</feature>
<dbReference type="SUPFAM" id="SSF50249">
    <property type="entry name" value="Nucleic acid-binding proteins"/>
    <property type="match status" value="1"/>
</dbReference>
<proteinExistence type="inferred from homology"/>
<evidence type="ECO:0000256" key="14">
    <source>
        <dbReference type="HAMAP-Rule" id="MF_01588"/>
    </source>
</evidence>
<dbReference type="GO" id="GO:0003677">
    <property type="term" value="F:DNA binding"/>
    <property type="evidence" value="ECO:0007669"/>
    <property type="project" value="InterPro"/>
</dbReference>
<dbReference type="Pfam" id="PF01653">
    <property type="entry name" value="DNA_ligase_aden"/>
    <property type="match status" value="1"/>
</dbReference>
<dbReference type="PROSITE" id="PS01056">
    <property type="entry name" value="DNA_LIGASE_N2"/>
    <property type="match status" value="1"/>
</dbReference>
<keyword evidence="17" id="KW-1185">Reference proteome</keyword>
<dbReference type="Proteomes" id="UP000011724">
    <property type="component" value="Chromosome"/>
</dbReference>
<evidence type="ECO:0000256" key="4">
    <source>
        <dbReference type="ARBA" id="ARBA00022598"/>
    </source>
</evidence>
<dbReference type="InterPro" id="IPR001679">
    <property type="entry name" value="DNA_ligase"/>
</dbReference>
<dbReference type="InterPro" id="IPR012340">
    <property type="entry name" value="NA-bd_OB-fold"/>
</dbReference>
<comment type="similarity">
    <text evidence="13 14">Belongs to the NAD-dependent DNA ligase family. LigA subfamily.</text>
</comment>
<keyword evidence="10 14" id="KW-0520">NAD</keyword>
<feature type="binding site" evidence="14">
    <location>
        <position position="318"/>
    </location>
    <ligand>
        <name>NAD(+)</name>
        <dbReference type="ChEBI" id="CHEBI:57540"/>
    </ligand>
</feature>
<feature type="binding site" evidence="14">
    <location>
        <position position="433"/>
    </location>
    <ligand>
        <name>Zn(2+)</name>
        <dbReference type="ChEBI" id="CHEBI:29105"/>
    </ligand>
</feature>
<evidence type="ECO:0000256" key="1">
    <source>
        <dbReference type="ARBA" id="ARBA00004067"/>
    </source>
</evidence>
<dbReference type="InterPro" id="IPR001357">
    <property type="entry name" value="BRCT_dom"/>
</dbReference>
<dbReference type="EC" id="6.5.1.2" evidence="2 14"/>
<dbReference type="InterPro" id="IPR041663">
    <property type="entry name" value="DisA/LigA_HHH"/>
</dbReference>
<feature type="binding site" evidence="14">
    <location>
        <begin position="34"/>
        <end position="38"/>
    </location>
    <ligand>
        <name>NAD(+)</name>
        <dbReference type="ChEBI" id="CHEBI:57540"/>
    </ligand>
</feature>
<dbReference type="GO" id="GO:0005829">
    <property type="term" value="C:cytosol"/>
    <property type="evidence" value="ECO:0007669"/>
    <property type="project" value="TreeGrafter"/>
</dbReference>
<comment type="cofactor">
    <cofactor evidence="14">
        <name>Mg(2+)</name>
        <dbReference type="ChEBI" id="CHEBI:18420"/>
    </cofactor>
    <cofactor evidence="14">
        <name>Mn(2+)</name>
        <dbReference type="ChEBI" id="CHEBI:29035"/>
    </cofactor>
</comment>
<evidence type="ECO:0000313" key="16">
    <source>
        <dbReference type="EMBL" id="CCH47576.1"/>
    </source>
</evidence>
<dbReference type="InterPro" id="IPR004150">
    <property type="entry name" value="NAD_DNA_ligase_OB"/>
</dbReference>
<protein>
    <recommendedName>
        <fullName evidence="3 14">DNA ligase</fullName>
        <ecNumber evidence="2 14">6.5.1.2</ecNumber>
    </recommendedName>
    <alternativeName>
        <fullName evidence="14">Polydeoxyribonucleotide synthase [NAD(+)]</fullName>
    </alternativeName>
</protein>
<evidence type="ECO:0000256" key="9">
    <source>
        <dbReference type="ARBA" id="ARBA00022842"/>
    </source>
</evidence>
<dbReference type="InterPro" id="IPR003583">
    <property type="entry name" value="Hlx-hairpin-Hlx_DNA-bd_motif"/>
</dbReference>
<keyword evidence="5 14" id="KW-0235">DNA replication</keyword>
<dbReference type="NCBIfam" id="TIGR00575">
    <property type="entry name" value="dnlj"/>
    <property type="match status" value="1"/>
</dbReference>
<evidence type="ECO:0000256" key="12">
    <source>
        <dbReference type="ARBA" id="ARBA00034005"/>
    </source>
</evidence>
<dbReference type="Pfam" id="PF12826">
    <property type="entry name" value="HHH_2"/>
    <property type="match status" value="1"/>
</dbReference>
<dbReference type="EMBL" id="FO203427">
    <property type="protein sequence ID" value="CCH47576.1"/>
    <property type="molecule type" value="Genomic_DNA"/>
</dbReference>
<reference evidence="17" key="2">
    <citation type="journal article" date="2013" name="Stand. Genomic Sci.">
        <title>Complete genome sequence of Desulfocapsa sulfexigens, a marine deltaproteobacterium specialized in disproportionating inorganic sulfur compounds.</title>
        <authorList>
            <person name="Finster K.W."/>
            <person name="Kjeldsen K.U."/>
            <person name="Kube M."/>
            <person name="Reinhardt R."/>
            <person name="Mussmann M."/>
            <person name="Amann R."/>
            <person name="Schreiber L."/>
        </authorList>
    </citation>
    <scope>NUCLEOTIDE SEQUENCE [LARGE SCALE GENOMIC DNA]</scope>
    <source>
        <strain evidence="17">DSM 10523 / SB164P1</strain>
    </source>
</reference>
<evidence type="ECO:0000259" key="15">
    <source>
        <dbReference type="PROSITE" id="PS50172"/>
    </source>
</evidence>
<dbReference type="STRING" id="1322246.BN4_10338"/>
<feature type="active site" description="N6-AMP-lysine intermediate" evidence="14">
    <location>
        <position position="116"/>
    </location>
</feature>
<dbReference type="CDD" id="cd17748">
    <property type="entry name" value="BRCT_DNA_ligase_like"/>
    <property type="match status" value="1"/>
</dbReference>
<comment type="function">
    <text evidence="1 14">DNA ligase that catalyzes the formation of phosphodiester linkages between 5'-phosphoryl and 3'-hydroxyl groups in double-stranded DNA using NAD as a coenzyme and as the energy source for the reaction. It is essential for DNA replication and repair of damaged DNA.</text>
</comment>
<keyword evidence="7 14" id="KW-0227">DNA damage</keyword>
<dbReference type="Pfam" id="PF00533">
    <property type="entry name" value="BRCT"/>
    <property type="match status" value="1"/>
</dbReference>
<evidence type="ECO:0000256" key="7">
    <source>
        <dbReference type="ARBA" id="ARBA00022763"/>
    </source>
</evidence>
<dbReference type="Gene3D" id="2.40.50.140">
    <property type="entry name" value="Nucleic acid-binding proteins"/>
    <property type="match status" value="1"/>
</dbReference>
<keyword evidence="6 14" id="KW-0479">Metal-binding</keyword>
<dbReference type="PROSITE" id="PS50172">
    <property type="entry name" value="BRCT"/>
    <property type="match status" value="1"/>
</dbReference>
<reference evidence="16 17" key="1">
    <citation type="journal article" date="2013" name="PLoS ONE">
        <title>The first genomic and proteomic characterization of a deep-sea sulfate reducer: insights into the piezophilic lifestyle of Desulfovibrio piezophilus.</title>
        <authorList>
            <person name="Pradel N."/>
            <person name="Ji B."/>
            <person name="Gimenez G."/>
            <person name="Talla E."/>
            <person name="Lenoble P."/>
            <person name="Garel M."/>
            <person name="Tamburini C."/>
            <person name="Fourquet P."/>
            <person name="Lebrun R."/>
            <person name="Bertin P."/>
            <person name="Denis Y."/>
            <person name="Pophillat M."/>
            <person name="Barbe V."/>
            <person name="Ollivier B."/>
            <person name="Dolla A."/>
        </authorList>
    </citation>
    <scope>NUCLEOTIDE SEQUENCE [LARGE SCALE GENOMIC DNA]</scope>
    <source>
        <strain evidence="17">DSM 10523 / SB164P1</strain>
    </source>
</reference>
<organism evidence="16 17">
    <name type="scientific">Pseudodesulfovibrio piezophilus (strain DSM 21447 / JCM 15486 / C1TLV30)</name>
    <name type="common">Desulfovibrio piezophilus</name>
    <dbReference type="NCBI Taxonomy" id="1322246"/>
    <lineage>
        <taxon>Bacteria</taxon>
        <taxon>Pseudomonadati</taxon>
        <taxon>Thermodesulfobacteriota</taxon>
        <taxon>Desulfovibrionia</taxon>
        <taxon>Desulfovibrionales</taxon>
        <taxon>Desulfovibrionaceae</taxon>
    </lineage>
</organism>
<dbReference type="HOGENOM" id="CLU_007764_2_1_7"/>
<evidence type="ECO:0000256" key="5">
    <source>
        <dbReference type="ARBA" id="ARBA00022705"/>
    </source>
</evidence>
<dbReference type="GO" id="GO:0006281">
    <property type="term" value="P:DNA repair"/>
    <property type="evidence" value="ECO:0007669"/>
    <property type="project" value="UniProtKB-KW"/>
</dbReference>
<dbReference type="HAMAP" id="MF_01588">
    <property type="entry name" value="DNA_ligase_A"/>
    <property type="match status" value="1"/>
</dbReference>
<dbReference type="FunFam" id="2.40.50.140:FF:000012">
    <property type="entry name" value="DNA ligase"/>
    <property type="match status" value="1"/>
</dbReference>
<dbReference type="CDD" id="cd00114">
    <property type="entry name" value="LIGANc"/>
    <property type="match status" value="1"/>
</dbReference>
<evidence type="ECO:0000256" key="10">
    <source>
        <dbReference type="ARBA" id="ARBA00023027"/>
    </source>
</evidence>
<dbReference type="Pfam" id="PF03120">
    <property type="entry name" value="OB_DNA_ligase"/>
    <property type="match status" value="1"/>
</dbReference>
<dbReference type="SMART" id="SM00278">
    <property type="entry name" value="HhH1"/>
    <property type="match status" value="2"/>
</dbReference>
<name>M1WJA9_PSEP2</name>
<accession>M1WJA9</accession>
<dbReference type="KEGG" id="dpi:BN4_10338"/>
<dbReference type="FunFam" id="1.10.150.20:FF:000006">
    <property type="entry name" value="DNA ligase"/>
    <property type="match status" value="1"/>
</dbReference>
<dbReference type="PATRIC" id="fig|879567.3.peg.349"/>
<evidence type="ECO:0000256" key="13">
    <source>
        <dbReference type="ARBA" id="ARBA00060881"/>
    </source>
</evidence>
<keyword evidence="8 14" id="KW-0862">Zinc</keyword>